<gene>
    <name evidence="1" type="ORF">TVY486_1112470</name>
</gene>
<accession>G0UD53</accession>
<dbReference type="AlphaFoldDB" id="G0UD53"/>
<protein>
    <submittedName>
        <fullName evidence="1">Uncharacterized protein</fullName>
    </submittedName>
</protein>
<dbReference type="VEuPathDB" id="TriTrypDB:TvY486_1112470"/>
<sequence length="115" mass="13005">MPGRTKIVFVYTRLPFHEVDACRLVLLKLCGQHVCYASFHRTVILMYSTLSLSRWECVRRYFCSISQSRDATSGTSMTVATRYGSKAKCALCVPSGWCSSFSFSFLDEFPSPSSF</sequence>
<dbReference type="EMBL" id="HE573027">
    <property type="protein sequence ID" value="CCC53763.1"/>
    <property type="molecule type" value="Genomic_DNA"/>
</dbReference>
<name>G0UD53_TRYVY</name>
<reference evidence="1" key="1">
    <citation type="journal article" date="2012" name="Proc. Natl. Acad. Sci. U.S.A.">
        <title>Antigenic diversity is generated by distinct evolutionary mechanisms in African trypanosome species.</title>
        <authorList>
            <person name="Jackson A.P."/>
            <person name="Berry A."/>
            <person name="Aslett M."/>
            <person name="Allison H.C."/>
            <person name="Burton P."/>
            <person name="Vavrova-Anderson J."/>
            <person name="Brown R."/>
            <person name="Browne H."/>
            <person name="Corton N."/>
            <person name="Hauser H."/>
            <person name="Gamble J."/>
            <person name="Gilderthorp R."/>
            <person name="Marcello L."/>
            <person name="McQuillan J."/>
            <person name="Otto T.D."/>
            <person name="Quail M.A."/>
            <person name="Sanders M.J."/>
            <person name="van Tonder A."/>
            <person name="Ginger M.L."/>
            <person name="Field M.C."/>
            <person name="Barry J.D."/>
            <person name="Hertz-Fowler C."/>
            <person name="Berriman M."/>
        </authorList>
    </citation>
    <scope>NUCLEOTIDE SEQUENCE</scope>
    <source>
        <strain evidence="1">Y486</strain>
    </source>
</reference>
<proteinExistence type="predicted"/>
<evidence type="ECO:0000313" key="1">
    <source>
        <dbReference type="EMBL" id="CCC53763.1"/>
    </source>
</evidence>
<organism evidence="1">
    <name type="scientific">Trypanosoma vivax (strain Y486)</name>
    <dbReference type="NCBI Taxonomy" id="1055687"/>
    <lineage>
        <taxon>Eukaryota</taxon>
        <taxon>Discoba</taxon>
        <taxon>Euglenozoa</taxon>
        <taxon>Kinetoplastea</taxon>
        <taxon>Metakinetoplastina</taxon>
        <taxon>Trypanosomatida</taxon>
        <taxon>Trypanosomatidae</taxon>
        <taxon>Trypanosoma</taxon>
        <taxon>Duttonella</taxon>
    </lineage>
</organism>